<feature type="region of interest" description="Disordered" evidence="5">
    <location>
        <begin position="1"/>
        <end position="23"/>
    </location>
</feature>
<dbReference type="Pfam" id="PF08620">
    <property type="entry name" value="RPAP1_C"/>
    <property type="match status" value="1"/>
</dbReference>
<evidence type="ECO:0000256" key="4">
    <source>
        <dbReference type="ARBA" id="ARBA00023242"/>
    </source>
</evidence>
<evidence type="ECO:0000259" key="6">
    <source>
        <dbReference type="Pfam" id="PF08620"/>
    </source>
</evidence>
<comment type="caution">
    <text evidence="9">The sequence shown here is derived from an EMBL/GenBank/DDBJ whole genome shotgun (WGS) entry which is preliminary data.</text>
</comment>
<dbReference type="PANTHER" id="PTHR47605">
    <property type="entry name" value="TRANSCRIPTIONAL ELONGATION REGULATOR MINIYO"/>
    <property type="match status" value="1"/>
</dbReference>
<feature type="domain" description="RPAP1/MINIYO-like TPR repeats" evidence="8">
    <location>
        <begin position="1176"/>
        <end position="1362"/>
    </location>
</feature>
<organism evidence="9 10">
    <name type="scientific">Phtheirospermum japonicum</name>
    <dbReference type="NCBI Taxonomy" id="374723"/>
    <lineage>
        <taxon>Eukaryota</taxon>
        <taxon>Viridiplantae</taxon>
        <taxon>Streptophyta</taxon>
        <taxon>Embryophyta</taxon>
        <taxon>Tracheophyta</taxon>
        <taxon>Spermatophyta</taxon>
        <taxon>Magnoliopsida</taxon>
        <taxon>eudicotyledons</taxon>
        <taxon>Gunneridae</taxon>
        <taxon>Pentapetalae</taxon>
        <taxon>asterids</taxon>
        <taxon>lamiids</taxon>
        <taxon>Lamiales</taxon>
        <taxon>Orobanchaceae</taxon>
        <taxon>Orobanchaceae incertae sedis</taxon>
        <taxon>Phtheirospermum</taxon>
    </lineage>
</organism>
<dbReference type="InterPro" id="IPR057989">
    <property type="entry name" value="TPR_RPAP1/MINIYO-like"/>
</dbReference>
<protein>
    <submittedName>
        <fullName evidence="9">RNA polymerase ii-associated protein 1</fullName>
    </submittedName>
</protein>
<evidence type="ECO:0000256" key="2">
    <source>
        <dbReference type="ARBA" id="ARBA00009953"/>
    </source>
</evidence>
<accession>A0A830D265</accession>
<dbReference type="EMBL" id="BMAC01001293">
    <property type="protein sequence ID" value="GFQ06708.1"/>
    <property type="molecule type" value="Genomic_DNA"/>
</dbReference>
<feature type="compositionally biased region" description="Gly residues" evidence="5">
    <location>
        <begin position="1"/>
        <end position="10"/>
    </location>
</feature>
<reference evidence="9" key="1">
    <citation type="submission" date="2020-07" db="EMBL/GenBank/DDBJ databases">
        <title>Ethylene signaling mediates host invasion by parasitic plants.</title>
        <authorList>
            <person name="Yoshida S."/>
        </authorList>
    </citation>
    <scope>NUCLEOTIDE SEQUENCE</scope>
    <source>
        <strain evidence="9">Okayama</strain>
    </source>
</reference>
<dbReference type="OrthoDB" id="348201at2759"/>
<dbReference type="Pfam" id="PF25766">
    <property type="entry name" value="TPR_RPAP1"/>
    <property type="match status" value="1"/>
</dbReference>
<evidence type="ECO:0000256" key="5">
    <source>
        <dbReference type="SAM" id="MobiDB-lite"/>
    </source>
</evidence>
<name>A0A830D265_9LAMI</name>
<evidence type="ECO:0000256" key="3">
    <source>
        <dbReference type="ARBA" id="ARBA00023163"/>
    </source>
</evidence>
<comment type="subcellular location">
    <subcellularLocation>
        <location evidence="1">Nucleus</location>
    </subcellularLocation>
</comment>
<evidence type="ECO:0000256" key="1">
    <source>
        <dbReference type="ARBA" id="ARBA00004123"/>
    </source>
</evidence>
<dbReference type="InterPro" id="IPR016024">
    <property type="entry name" value="ARM-type_fold"/>
</dbReference>
<comment type="similarity">
    <text evidence="2">Belongs to the RPAP1 family.</text>
</comment>
<dbReference type="InterPro" id="IPR055326">
    <property type="entry name" value="MINIYO"/>
</dbReference>
<keyword evidence="4" id="KW-0539">Nucleus</keyword>
<dbReference type="PANTHER" id="PTHR47605:SF2">
    <property type="entry name" value="TRANSCRIPTIONAL ELONGATION REGULATOR MINIYO"/>
    <property type="match status" value="1"/>
</dbReference>
<gene>
    <name evidence="9" type="ORF">PHJA_002814800</name>
</gene>
<feature type="compositionally biased region" description="Polar residues" evidence="5">
    <location>
        <begin position="273"/>
        <end position="293"/>
    </location>
</feature>
<evidence type="ECO:0000259" key="7">
    <source>
        <dbReference type="Pfam" id="PF08621"/>
    </source>
</evidence>
<dbReference type="SUPFAM" id="SSF48371">
    <property type="entry name" value="ARM repeat"/>
    <property type="match status" value="1"/>
</dbReference>
<evidence type="ECO:0000259" key="8">
    <source>
        <dbReference type="Pfam" id="PF25766"/>
    </source>
</evidence>
<evidence type="ECO:0000313" key="10">
    <source>
        <dbReference type="Proteomes" id="UP000653305"/>
    </source>
</evidence>
<keyword evidence="10" id="KW-1185">Reference proteome</keyword>
<dbReference type="InterPro" id="IPR013930">
    <property type="entry name" value="RPAP1_N"/>
</dbReference>
<dbReference type="Pfam" id="PF08621">
    <property type="entry name" value="RPAP1_N"/>
    <property type="match status" value="1"/>
</dbReference>
<dbReference type="Proteomes" id="UP000653305">
    <property type="component" value="Unassembled WGS sequence"/>
</dbReference>
<proteinExistence type="inferred from homology"/>
<feature type="region of interest" description="Disordered" evidence="5">
    <location>
        <begin position="265"/>
        <end position="312"/>
    </location>
</feature>
<evidence type="ECO:0000313" key="9">
    <source>
        <dbReference type="EMBL" id="GFQ06708.1"/>
    </source>
</evidence>
<sequence length="1550" mass="172658">MKKETSGGGSKNPKPKILGSIPRQIIEGDAGRLVGGIVEKGFSGIPPTGPLGPSTAPRPTVLPFPVARHRSHGPHWAPKVGNINLINNDNDDMDLDDGEDEDRDGMEVAAGVAKPVERKEKKGLDFSRWKEIAKNDNNSVLPEKKKEIGSTVWKIGRKAKEIHSVSLSKEIADPDEGVLQWARANKLYSFRNTKNGPSNEMQADWNIQKSEIGGEKESLESQIDAENCDRLAKMSADEIAEARAELMAKLDPALINVLKARAQSKVKRPKFSSPDSTQPEKINTATSDNTIISENLVKDKDDNKATSSNNISPENRSMWVAWSKRVECARDLRFSLEGNIISSVSDSGKASSESGYNADNVSERDFIRTEGDPGAVGYTIKEAVELARSVVPGQRTFALHLIASVLDKAISGICQRQVDFSDAEGDVDWEAIWAFALGPEPELALALRMSLDDNFKSVVLACAKAIQSALSCDLNDTIFDILENTPTYARDVCTAPVFRSKPDVNVGFLRGGFWKYNTKTSNIRCFVDEELKGEKAEEGERTIQDDVFVAGQDFAAGLVRMGILPRICYLLETDPSAQLEEWLISILIAVARHSPTCGAAILNCERLVQTIFNKFASNEQMEINSSKIKSVTLLKVLARLEKKNCLKFKNEGILQKVTWHLYRYPFSLDQWVRSGKEACKLSSALLVEQLRLWKIFVRYGYCISEISNLLASFCIWLSVPSFDNLIFSDTMNEYCAITNEAYLLLGVLAGQLPNYYSRAHEKTEEEEESCSWSFFGSVIDLALEWIQVKNIPYLLKLFNCQNKDDEINSEVNSVIWVISSVLNMLSSVLKAVTPDDIASLPNGRLPWLPEFVPKMGLELIKNGYLRPDNNFYENGSLVEYLCRLRAKNKTELGLSSTCCLQGLVQVVDSIDKLIRHANLDIHKAPSFYDSLSWEDKVLANGIHKSCVDEVRSLLNNLMILIINEWQCMRPVEIFSRGGPAPGVGVGWGASGGGYWSWNNFLGQQDARLLVYLLEITEIPFGEDPLEALQMVNCALTACLVVGPGNNSPVIDKLLKFMFQAPVLKYLDSGIRKFLSFRKGHGLNYEEDEYESFANVLEAHFRSRWLSVKKRKVKSTKKGARALETIYEDSGEELSSLRVEWAHQRLPLPAHWFLSSISTVYSDKPSDFLEVAKGGLFFLLGIEAISSSPVKSVSVVWKLHAMSVILLSGMEILGDEKSRDVYGILQNVYGEIVDAKKLTLQFEKEIHESYATFVEIFVDQFAAESYGDLLFGRQVAMYLRRSVDASVRIAAWNALSNARALELLPRVDECFMNAEGFLEPIEDNERILEAYVKSWVSGALDKAAKRGSVTFSVVLHHLSSFIFGDVSGGDMLSLRIKLAKSLLRDYSRKHQHEGMMVKLVCYMKPKKILEPGSVVASDEHLLEVEKRLQLFKEICDGHASEVEKLESCVRREVNARSTPDPKEKPTHRLVELTKTCRKLSRSPGRAAHSLPSFLIGSAASSRLPRHLAHIVEQLPPSSTEASETSRPLRLMLPHQLPMSAASCRAAPAETA</sequence>
<dbReference type="InterPro" id="IPR013929">
    <property type="entry name" value="RPAP1_C"/>
</dbReference>
<keyword evidence="3" id="KW-0804">Transcription</keyword>
<feature type="domain" description="RPAP1 C-terminal" evidence="6">
    <location>
        <begin position="331"/>
        <end position="409"/>
    </location>
</feature>
<feature type="domain" description="RPAP1 N-terminal" evidence="7">
    <location>
        <begin position="222"/>
        <end position="265"/>
    </location>
</feature>